<gene>
    <name evidence="1" type="ORF">C2G38_2178955</name>
</gene>
<comment type="caution">
    <text evidence="1">The sequence shown here is derived from an EMBL/GenBank/DDBJ whole genome shotgun (WGS) entry which is preliminary data.</text>
</comment>
<accession>A0A397VGZ7</accession>
<proteinExistence type="predicted"/>
<evidence type="ECO:0000313" key="1">
    <source>
        <dbReference type="EMBL" id="RIB20567.1"/>
    </source>
</evidence>
<protein>
    <submittedName>
        <fullName evidence="1">Uncharacterized protein</fullName>
    </submittedName>
</protein>
<keyword evidence="2" id="KW-1185">Reference proteome</keyword>
<evidence type="ECO:0000313" key="2">
    <source>
        <dbReference type="Proteomes" id="UP000266673"/>
    </source>
</evidence>
<dbReference type="Proteomes" id="UP000266673">
    <property type="component" value="Unassembled WGS sequence"/>
</dbReference>
<sequence length="124" mass="14338">MKSLDKIGQCQQFFADTILVGGGLIIKNALDFENKSKLDSLKAHIIYKIRNGHKHEKPFEKDLNNGHFSEMYDIDLIPVFIKLDKQLQEEFIALYEVPEDASFKIIKRLVFGILGFHKEQQISD</sequence>
<dbReference type="AlphaFoldDB" id="A0A397VGZ7"/>
<name>A0A397VGZ7_9GLOM</name>
<dbReference type="EMBL" id="QKWP01000410">
    <property type="protein sequence ID" value="RIB20567.1"/>
    <property type="molecule type" value="Genomic_DNA"/>
</dbReference>
<reference evidence="1 2" key="1">
    <citation type="submission" date="2018-06" db="EMBL/GenBank/DDBJ databases">
        <title>Comparative genomics reveals the genomic features of Rhizophagus irregularis, R. cerebriforme, R. diaphanum and Gigaspora rosea, and their symbiotic lifestyle signature.</title>
        <authorList>
            <person name="Morin E."/>
            <person name="San Clemente H."/>
            <person name="Chen E.C.H."/>
            <person name="De La Providencia I."/>
            <person name="Hainaut M."/>
            <person name="Kuo A."/>
            <person name="Kohler A."/>
            <person name="Murat C."/>
            <person name="Tang N."/>
            <person name="Roy S."/>
            <person name="Loubradou J."/>
            <person name="Henrissat B."/>
            <person name="Grigoriev I.V."/>
            <person name="Corradi N."/>
            <person name="Roux C."/>
            <person name="Martin F.M."/>
        </authorList>
    </citation>
    <scope>NUCLEOTIDE SEQUENCE [LARGE SCALE GENOMIC DNA]</scope>
    <source>
        <strain evidence="1 2">DAOM 194757</strain>
    </source>
</reference>
<organism evidence="1 2">
    <name type="scientific">Gigaspora rosea</name>
    <dbReference type="NCBI Taxonomy" id="44941"/>
    <lineage>
        <taxon>Eukaryota</taxon>
        <taxon>Fungi</taxon>
        <taxon>Fungi incertae sedis</taxon>
        <taxon>Mucoromycota</taxon>
        <taxon>Glomeromycotina</taxon>
        <taxon>Glomeromycetes</taxon>
        <taxon>Diversisporales</taxon>
        <taxon>Gigasporaceae</taxon>
        <taxon>Gigaspora</taxon>
    </lineage>
</organism>